<feature type="transmembrane region" description="Helical" evidence="1">
    <location>
        <begin position="21"/>
        <end position="40"/>
    </location>
</feature>
<sequence length="135" mass="15240">MPMMANATARQRRQHDKDDTLLHVIQHLIQSTIAILVHLVPEFVVNQLRRMFGIDTVHFHFIFVTTPSLFWVARPLGSCRLQEDRYQLPGISHNSPQGVRSAPSPTSRPSCVSNAESCIVFAQLNRVSSLHISLT</sequence>
<dbReference type="HOGENOM" id="CLU_1886962_0_0_1"/>
<dbReference type="AlphaFoldDB" id="A0A0C3EF60"/>
<dbReference type="EMBL" id="KN822017">
    <property type="protein sequence ID" value="KIM66546.1"/>
    <property type="molecule type" value="Genomic_DNA"/>
</dbReference>
<accession>A0A0C3EF60</accession>
<dbReference type="InParanoid" id="A0A0C3EF60"/>
<evidence type="ECO:0000313" key="3">
    <source>
        <dbReference type="Proteomes" id="UP000053989"/>
    </source>
</evidence>
<name>A0A0C3EF60_9AGAM</name>
<keyword evidence="1" id="KW-1133">Transmembrane helix</keyword>
<dbReference type="Proteomes" id="UP000053989">
    <property type="component" value="Unassembled WGS sequence"/>
</dbReference>
<gene>
    <name evidence="2" type="ORF">SCLCIDRAFT_328758</name>
</gene>
<reference evidence="2 3" key="1">
    <citation type="submission" date="2014-04" db="EMBL/GenBank/DDBJ databases">
        <authorList>
            <consortium name="DOE Joint Genome Institute"/>
            <person name="Kuo A."/>
            <person name="Kohler A."/>
            <person name="Nagy L.G."/>
            <person name="Floudas D."/>
            <person name="Copeland A."/>
            <person name="Barry K.W."/>
            <person name="Cichocki N."/>
            <person name="Veneault-Fourrey C."/>
            <person name="LaButti K."/>
            <person name="Lindquist E.A."/>
            <person name="Lipzen A."/>
            <person name="Lundell T."/>
            <person name="Morin E."/>
            <person name="Murat C."/>
            <person name="Sun H."/>
            <person name="Tunlid A."/>
            <person name="Henrissat B."/>
            <person name="Grigoriev I.V."/>
            <person name="Hibbett D.S."/>
            <person name="Martin F."/>
            <person name="Nordberg H.P."/>
            <person name="Cantor M.N."/>
            <person name="Hua S.X."/>
        </authorList>
    </citation>
    <scope>NUCLEOTIDE SEQUENCE [LARGE SCALE GENOMIC DNA]</scope>
    <source>
        <strain evidence="2 3">Foug A</strain>
    </source>
</reference>
<evidence type="ECO:0000313" key="2">
    <source>
        <dbReference type="EMBL" id="KIM66546.1"/>
    </source>
</evidence>
<keyword evidence="3" id="KW-1185">Reference proteome</keyword>
<evidence type="ECO:0000256" key="1">
    <source>
        <dbReference type="SAM" id="Phobius"/>
    </source>
</evidence>
<keyword evidence="1" id="KW-0812">Transmembrane</keyword>
<keyword evidence="1" id="KW-0472">Membrane</keyword>
<organism evidence="2 3">
    <name type="scientific">Scleroderma citrinum Foug A</name>
    <dbReference type="NCBI Taxonomy" id="1036808"/>
    <lineage>
        <taxon>Eukaryota</taxon>
        <taxon>Fungi</taxon>
        <taxon>Dikarya</taxon>
        <taxon>Basidiomycota</taxon>
        <taxon>Agaricomycotina</taxon>
        <taxon>Agaricomycetes</taxon>
        <taxon>Agaricomycetidae</taxon>
        <taxon>Boletales</taxon>
        <taxon>Sclerodermatineae</taxon>
        <taxon>Sclerodermataceae</taxon>
        <taxon>Scleroderma</taxon>
    </lineage>
</organism>
<protein>
    <submittedName>
        <fullName evidence="2">Uncharacterized protein</fullName>
    </submittedName>
</protein>
<reference evidence="3" key="2">
    <citation type="submission" date="2015-01" db="EMBL/GenBank/DDBJ databases">
        <title>Evolutionary Origins and Diversification of the Mycorrhizal Mutualists.</title>
        <authorList>
            <consortium name="DOE Joint Genome Institute"/>
            <consortium name="Mycorrhizal Genomics Consortium"/>
            <person name="Kohler A."/>
            <person name="Kuo A."/>
            <person name="Nagy L.G."/>
            <person name="Floudas D."/>
            <person name="Copeland A."/>
            <person name="Barry K.W."/>
            <person name="Cichocki N."/>
            <person name="Veneault-Fourrey C."/>
            <person name="LaButti K."/>
            <person name="Lindquist E.A."/>
            <person name="Lipzen A."/>
            <person name="Lundell T."/>
            <person name="Morin E."/>
            <person name="Murat C."/>
            <person name="Riley R."/>
            <person name="Ohm R."/>
            <person name="Sun H."/>
            <person name="Tunlid A."/>
            <person name="Henrissat B."/>
            <person name="Grigoriev I.V."/>
            <person name="Hibbett D.S."/>
            <person name="Martin F."/>
        </authorList>
    </citation>
    <scope>NUCLEOTIDE SEQUENCE [LARGE SCALE GENOMIC DNA]</scope>
    <source>
        <strain evidence="3">Foug A</strain>
    </source>
</reference>
<feature type="transmembrane region" description="Helical" evidence="1">
    <location>
        <begin position="52"/>
        <end position="73"/>
    </location>
</feature>
<proteinExistence type="predicted"/>